<evidence type="ECO:0000256" key="3">
    <source>
        <dbReference type="ARBA" id="ARBA00022448"/>
    </source>
</evidence>
<dbReference type="OrthoDB" id="9799958at2"/>
<evidence type="ECO:0000256" key="4">
    <source>
        <dbReference type="ARBA" id="ARBA00022475"/>
    </source>
</evidence>
<dbReference type="InterPro" id="IPR007208">
    <property type="entry name" value="MrpF/PhaF-like"/>
</dbReference>
<evidence type="ECO:0000256" key="5">
    <source>
        <dbReference type="ARBA" id="ARBA00022692"/>
    </source>
</evidence>
<comment type="caution">
    <text evidence="9">The sequence shown here is derived from an EMBL/GenBank/DDBJ whole genome shotgun (WGS) entry which is preliminary data.</text>
</comment>
<evidence type="ECO:0000256" key="6">
    <source>
        <dbReference type="ARBA" id="ARBA00022989"/>
    </source>
</evidence>
<keyword evidence="3" id="KW-0813">Transport</keyword>
<gene>
    <name evidence="9" type="ORF">Q428_08220</name>
</gene>
<dbReference type="EMBL" id="AZQP01000022">
    <property type="protein sequence ID" value="EYE88374.1"/>
    <property type="molecule type" value="Genomic_DNA"/>
</dbReference>
<keyword evidence="10" id="KW-1185">Reference proteome</keyword>
<evidence type="ECO:0000313" key="10">
    <source>
        <dbReference type="Proteomes" id="UP000019681"/>
    </source>
</evidence>
<dbReference type="AlphaFoldDB" id="A0A017RVC7"/>
<dbReference type="GO" id="GO:0005886">
    <property type="term" value="C:plasma membrane"/>
    <property type="evidence" value="ECO:0007669"/>
    <property type="project" value="UniProtKB-SubCell"/>
</dbReference>
<dbReference type="PANTHER" id="PTHR34702:SF1">
    <property type="entry name" value="NA(+)_H(+) ANTIPORTER SUBUNIT F"/>
    <property type="match status" value="1"/>
</dbReference>
<protein>
    <submittedName>
        <fullName evidence="9">Cation:proton antiporter</fullName>
    </submittedName>
</protein>
<dbReference type="Proteomes" id="UP000019681">
    <property type="component" value="Unassembled WGS sequence"/>
</dbReference>
<evidence type="ECO:0000256" key="7">
    <source>
        <dbReference type="ARBA" id="ARBA00023136"/>
    </source>
</evidence>
<sequence length="84" mass="8996">MNTLIITGIFLMALALVLLYRVAEGPTVADRVVAADSVDILASVALVLFAVFSKRAIYLDIALTLAILGFIGTILISRYLEGKL</sequence>
<dbReference type="Pfam" id="PF04066">
    <property type="entry name" value="MrpF_PhaF"/>
    <property type="match status" value="1"/>
</dbReference>
<proteinExistence type="inferred from homology"/>
<dbReference type="PANTHER" id="PTHR34702">
    <property type="entry name" value="NA(+)/H(+) ANTIPORTER SUBUNIT F1"/>
    <property type="match status" value="1"/>
</dbReference>
<comment type="subcellular location">
    <subcellularLocation>
        <location evidence="1">Cell membrane</location>
        <topology evidence="1">Multi-pass membrane protein</topology>
    </subcellularLocation>
</comment>
<evidence type="ECO:0000256" key="1">
    <source>
        <dbReference type="ARBA" id="ARBA00004651"/>
    </source>
</evidence>
<keyword evidence="4" id="KW-1003">Cell membrane</keyword>
<evidence type="ECO:0000256" key="2">
    <source>
        <dbReference type="ARBA" id="ARBA00009212"/>
    </source>
</evidence>
<evidence type="ECO:0000313" key="9">
    <source>
        <dbReference type="EMBL" id="EYE88374.1"/>
    </source>
</evidence>
<name>A0A017RVC7_9CLOT</name>
<dbReference type="RefSeq" id="WP_035379798.1">
    <property type="nucleotide sequence ID" value="NZ_AZQP01000022.1"/>
</dbReference>
<keyword evidence="5 8" id="KW-0812">Transmembrane</keyword>
<evidence type="ECO:0000256" key="8">
    <source>
        <dbReference type="SAM" id="Phobius"/>
    </source>
</evidence>
<dbReference type="STRING" id="1403537.Q428_08220"/>
<dbReference type="GO" id="GO:0015385">
    <property type="term" value="F:sodium:proton antiporter activity"/>
    <property type="evidence" value="ECO:0007669"/>
    <property type="project" value="TreeGrafter"/>
</dbReference>
<comment type="similarity">
    <text evidence="2">Belongs to the CPA3 antiporters (TC 2.A.63) subunit F family.</text>
</comment>
<feature type="transmembrane region" description="Helical" evidence="8">
    <location>
        <begin position="59"/>
        <end position="80"/>
    </location>
</feature>
<accession>A0A017RVC7</accession>
<keyword evidence="6 8" id="KW-1133">Transmembrane helix</keyword>
<reference evidence="9 10" key="1">
    <citation type="journal article" date="2014" name="Genome Announc.">
        <title>Draft Genome Sequence of Fervidicella metallireducens Strain AeBT, an Iron-Reducing Thermoanaerobe from the Great Artesian Basin.</title>
        <authorList>
            <person name="Patel B.K."/>
        </authorList>
    </citation>
    <scope>NUCLEOTIDE SEQUENCE [LARGE SCALE GENOMIC DNA]</scope>
    <source>
        <strain evidence="9 10">AeB</strain>
    </source>
</reference>
<feature type="transmembrane region" description="Helical" evidence="8">
    <location>
        <begin position="33"/>
        <end position="52"/>
    </location>
</feature>
<keyword evidence="7 8" id="KW-0472">Membrane</keyword>
<organism evidence="9 10">
    <name type="scientific">Fervidicella metallireducens AeB</name>
    <dbReference type="NCBI Taxonomy" id="1403537"/>
    <lineage>
        <taxon>Bacteria</taxon>
        <taxon>Bacillati</taxon>
        <taxon>Bacillota</taxon>
        <taxon>Clostridia</taxon>
        <taxon>Eubacteriales</taxon>
        <taxon>Clostridiaceae</taxon>
        <taxon>Fervidicella</taxon>
    </lineage>
</organism>